<organism evidence="1 2">
    <name type="scientific">Lingula anatina</name>
    <name type="common">Brachiopod</name>
    <name type="synonym">Lingula unguis</name>
    <dbReference type="NCBI Taxonomy" id="7574"/>
    <lineage>
        <taxon>Eukaryota</taxon>
        <taxon>Metazoa</taxon>
        <taxon>Spiralia</taxon>
        <taxon>Lophotrochozoa</taxon>
        <taxon>Brachiopoda</taxon>
        <taxon>Linguliformea</taxon>
        <taxon>Lingulata</taxon>
        <taxon>Lingulida</taxon>
        <taxon>Linguloidea</taxon>
        <taxon>Lingulidae</taxon>
        <taxon>Lingula</taxon>
    </lineage>
</organism>
<gene>
    <name evidence="2 3" type="primary">LOC106181990</name>
</gene>
<dbReference type="RefSeq" id="XP_013422049.1">
    <property type="nucleotide sequence ID" value="XM_013566595.1"/>
</dbReference>
<sequence>MTSETDPAAMMANKCKADGTSMQTEYNHQQQMAVLKDIDKQLNEQKANLIKSSIHAHTMYVDFTTQFSPQTLQSVYNAVESASNCKEAITSHGTKEDSSQF</sequence>
<evidence type="ECO:0000313" key="3">
    <source>
        <dbReference type="RefSeq" id="XP_013422049.1"/>
    </source>
</evidence>
<dbReference type="KEGG" id="lak:106181990"/>
<dbReference type="AlphaFoldDB" id="A0A1S3KHE2"/>
<dbReference type="RefSeq" id="XP_013422048.1">
    <property type="nucleotide sequence ID" value="XM_013566594.1"/>
</dbReference>
<evidence type="ECO:0000313" key="1">
    <source>
        <dbReference type="Proteomes" id="UP000085678"/>
    </source>
</evidence>
<reference evidence="2 3" key="1">
    <citation type="submission" date="2025-04" db="UniProtKB">
        <authorList>
            <consortium name="RefSeq"/>
        </authorList>
    </citation>
    <scope>IDENTIFICATION</scope>
    <source>
        <tissue evidence="2 3">Gonads</tissue>
    </source>
</reference>
<dbReference type="Proteomes" id="UP000085678">
    <property type="component" value="Unplaced"/>
</dbReference>
<name>A0A1S3KHE2_LINAN</name>
<dbReference type="GeneID" id="106181990"/>
<proteinExistence type="predicted"/>
<accession>A0A1S3KHE2</accession>
<protein>
    <submittedName>
        <fullName evidence="2 3">Uncharacterized protein LOC106181990</fullName>
    </submittedName>
</protein>
<evidence type="ECO:0000313" key="2">
    <source>
        <dbReference type="RefSeq" id="XP_013422048.1"/>
    </source>
</evidence>
<keyword evidence="1" id="KW-1185">Reference proteome</keyword>